<reference evidence="1 2" key="1">
    <citation type="submission" date="2022-10" db="EMBL/GenBank/DDBJ databases">
        <title>Luteolibacter arcticus strain CCTCC AB 2014275, whole genome shotgun sequencing project.</title>
        <authorList>
            <person name="Zhao G."/>
            <person name="Shen L."/>
        </authorList>
    </citation>
    <scope>NUCLEOTIDE SEQUENCE [LARGE SCALE GENOMIC DNA]</scope>
    <source>
        <strain evidence="1 2">CCTCC AB 2014275</strain>
    </source>
</reference>
<protein>
    <recommendedName>
        <fullName evidence="3">AAA family ATPase</fullName>
    </recommendedName>
</protein>
<organism evidence="1 2">
    <name type="scientific">Luteolibacter arcticus</name>
    <dbReference type="NCBI Taxonomy" id="1581411"/>
    <lineage>
        <taxon>Bacteria</taxon>
        <taxon>Pseudomonadati</taxon>
        <taxon>Verrucomicrobiota</taxon>
        <taxon>Verrucomicrobiia</taxon>
        <taxon>Verrucomicrobiales</taxon>
        <taxon>Verrucomicrobiaceae</taxon>
        <taxon>Luteolibacter</taxon>
    </lineage>
</organism>
<dbReference type="InterPro" id="IPR052922">
    <property type="entry name" value="Cytidylate_Kinase-2"/>
</dbReference>
<dbReference type="EMBL" id="JAPDDT010000025">
    <property type="protein sequence ID" value="MCW1926407.1"/>
    <property type="molecule type" value="Genomic_DNA"/>
</dbReference>
<sequence>MPEPLRALITGGPGSGCTTTAAWIAQHLGLAHFDSDRYFHKPTDPPYQEQYSPEERRELITRDLGLDLKTHAATSSAWILSGSVASWGLTGLAPTHGILLDIGPAARITRLAQRERQRFGTRLDPGGDLHAEHHDFMKWAEAYELRSDRGRNLTTDHAFLISSCPHLLHLREDLPFPTACERVREFLESAG</sequence>
<gene>
    <name evidence="1" type="ORF">OKA05_27900</name>
</gene>
<evidence type="ECO:0000313" key="2">
    <source>
        <dbReference type="Proteomes" id="UP001320876"/>
    </source>
</evidence>
<name>A0ABT3GSE4_9BACT</name>
<dbReference type="InterPro" id="IPR027417">
    <property type="entry name" value="P-loop_NTPase"/>
</dbReference>
<accession>A0ABT3GSE4</accession>
<evidence type="ECO:0008006" key="3">
    <source>
        <dbReference type="Google" id="ProtNLM"/>
    </source>
</evidence>
<evidence type="ECO:0000313" key="1">
    <source>
        <dbReference type="EMBL" id="MCW1926407.1"/>
    </source>
</evidence>
<dbReference type="Proteomes" id="UP001320876">
    <property type="component" value="Unassembled WGS sequence"/>
</dbReference>
<keyword evidence="2" id="KW-1185">Reference proteome</keyword>
<dbReference type="SUPFAM" id="SSF52540">
    <property type="entry name" value="P-loop containing nucleoside triphosphate hydrolases"/>
    <property type="match status" value="1"/>
</dbReference>
<proteinExistence type="predicted"/>
<dbReference type="PANTHER" id="PTHR37816">
    <property type="entry name" value="YALI0E33011P"/>
    <property type="match status" value="1"/>
</dbReference>
<dbReference type="RefSeq" id="WP_264490515.1">
    <property type="nucleotide sequence ID" value="NZ_JAPDDT010000025.1"/>
</dbReference>
<comment type="caution">
    <text evidence="1">The sequence shown here is derived from an EMBL/GenBank/DDBJ whole genome shotgun (WGS) entry which is preliminary data.</text>
</comment>
<dbReference type="Gene3D" id="3.40.50.300">
    <property type="entry name" value="P-loop containing nucleotide triphosphate hydrolases"/>
    <property type="match status" value="1"/>
</dbReference>
<dbReference type="PANTHER" id="PTHR37816:SF2">
    <property type="entry name" value="DNA TOPOLOGY MODULATION PROTEIN FLAR-RELATED PROTEIN"/>
    <property type="match status" value="1"/>
</dbReference>